<dbReference type="SUPFAM" id="SSF49354">
    <property type="entry name" value="PapD-like"/>
    <property type="match status" value="1"/>
</dbReference>
<keyword evidence="2" id="KW-1185">Reference proteome</keyword>
<dbReference type="Gene3D" id="2.60.40.10">
    <property type="entry name" value="Immunoglobulins"/>
    <property type="match status" value="1"/>
</dbReference>
<dbReference type="InterPro" id="IPR013783">
    <property type="entry name" value="Ig-like_fold"/>
</dbReference>
<accession>A0A1I7ZDC2</accession>
<dbReference type="InterPro" id="IPR008962">
    <property type="entry name" value="PapD-like_sf"/>
</dbReference>
<evidence type="ECO:0000313" key="2">
    <source>
        <dbReference type="Proteomes" id="UP000095287"/>
    </source>
</evidence>
<organism evidence="2 3">
    <name type="scientific">Steinernema glaseri</name>
    <dbReference type="NCBI Taxonomy" id="37863"/>
    <lineage>
        <taxon>Eukaryota</taxon>
        <taxon>Metazoa</taxon>
        <taxon>Ecdysozoa</taxon>
        <taxon>Nematoda</taxon>
        <taxon>Chromadorea</taxon>
        <taxon>Rhabditida</taxon>
        <taxon>Tylenchina</taxon>
        <taxon>Panagrolaimomorpha</taxon>
        <taxon>Strongyloidoidea</taxon>
        <taxon>Steinernematidae</taxon>
        <taxon>Steinernema</taxon>
    </lineage>
</organism>
<dbReference type="WBParaSite" id="L893_g25035.t1">
    <property type="protein sequence ID" value="L893_g25035.t1"/>
    <property type="gene ID" value="L893_g25035"/>
</dbReference>
<dbReference type="Pfam" id="PF00635">
    <property type="entry name" value="Motile_Sperm"/>
    <property type="match status" value="1"/>
</dbReference>
<sequence>MATTALACVPPVCPISAAGGKSQHHLVNQCGAKLAFKVKCSNNSNYTVKPVFGVVGVGEKVAMEITRSNGKPKGDKLVILFAEVTDTMTPAEAASAFQPGFQSSLTGEVVVKLSAAE</sequence>
<protein>
    <submittedName>
        <fullName evidence="3">MSP domain-containing protein</fullName>
    </submittedName>
</protein>
<reference evidence="3" key="1">
    <citation type="submission" date="2016-11" db="UniProtKB">
        <authorList>
            <consortium name="WormBaseParasite"/>
        </authorList>
    </citation>
    <scope>IDENTIFICATION</scope>
</reference>
<dbReference type="InterPro" id="IPR000535">
    <property type="entry name" value="MSP_dom"/>
</dbReference>
<dbReference type="InterPro" id="IPR051774">
    <property type="entry name" value="Sperm-specific_class_P"/>
</dbReference>
<feature type="domain" description="MSP" evidence="1">
    <location>
        <begin position="1"/>
        <end position="117"/>
    </location>
</feature>
<evidence type="ECO:0000313" key="3">
    <source>
        <dbReference type="WBParaSite" id="L893_g25035.t1"/>
    </source>
</evidence>
<dbReference type="AlphaFoldDB" id="A0A1I7ZDC2"/>
<dbReference type="PANTHER" id="PTHR22947:SF39">
    <property type="entry name" value="MSP DOMAIN-CONTAINING PROTEIN"/>
    <property type="match status" value="1"/>
</dbReference>
<name>A0A1I7ZDC2_9BILA</name>
<dbReference type="Proteomes" id="UP000095287">
    <property type="component" value="Unplaced"/>
</dbReference>
<proteinExistence type="predicted"/>
<evidence type="ECO:0000259" key="1">
    <source>
        <dbReference type="PROSITE" id="PS50202"/>
    </source>
</evidence>
<dbReference type="PROSITE" id="PS50202">
    <property type="entry name" value="MSP"/>
    <property type="match status" value="1"/>
</dbReference>
<dbReference type="PANTHER" id="PTHR22947">
    <property type="entry name" value="MAJOR SPERM PROTEIN"/>
    <property type="match status" value="1"/>
</dbReference>